<accession>A0A1D1Y0L4</accession>
<dbReference type="SUPFAM" id="SSF81901">
    <property type="entry name" value="HCP-like"/>
    <property type="match status" value="1"/>
</dbReference>
<gene>
    <name evidence="1" type="primary">MED7_0</name>
    <name evidence="1" type="ORF">g.24797</name>
</gene>
<dbReference type="AlphaFoldDB" id="A0A1D1Y0L4"/>
<reference evidence="1" key="1">
    <citation type="submission" date="2015-07" db="EMBL/GenBank/DDBJ databases">
        <title>Transcriptome Assembly of Anthurium amnicola.</title>
        <authorList>
            <person name="Suzuki J."/>
        </authorList>
    </citation>
    <scope>NUCLEOTIDE SEQUENCE</scope>
</reference>
<protein>
    <submittedName>
        <fullName evidence="1">Mediator of RNA polymerase II transcription subunit 7</fullName>
    </submittedName>
</protein>
<organism evidence="1">
    <name type="scientific">Anthurium amnicola</name>
    <dbReference type="NCBI Taxonomy" id="1678845"/>
    <lineage>
        <taxon>Eukaryota</taxon>
        <taxon>Viridiplantae</taxon>
        <taxon>Streptophyta</taxon>
        <taxon>Embryophyta</taxon>
        <taxon>Tracheophyta</taxon>
        <taxon>Spermatophyta</taxon>
        <taxon>Magnoliopsida</taxon>
        <taxon>Liliopsida</taxon>
        <taxon>Araceae</taxon>
        <taxon>Pothoideae</taxon>
        <taxon>Potheae</taxon>
        <taxon>Anthurium</taxon>
    </lineage>
</organism>
<dbReference type="SUPFAM" id="SSF144232">
    <property type="entry name" value="HIT/MYND zinc finger-like"/>
    <property type="match status" value="1"/>
</dbReference>
<dbReference type="Gene3D" id="6.10.140.2220">
    <property type="match status" value="1"/>
</dbReference>
<evidence type="ECO:0000313" key="1">
    <source>
        <dbReference type="EMBL" id="JAT48187.1"/>
    </source>
</evidence>
<dbReference type="EMBL" id="GDJX01019749">
    <property type="protein sequence ID" value="JAT48187.1"/>
    <property type="molecule type" value="Transcribed_RNA"/>
</dbReference>
<sequence length="289" mass="32963">MGATATKESPITLQTSNEKLFQFPIFMENDVCHKKNLTTSIVINDLLREANCKIHLNEYTEAEEILQLATNLGSPRSAAILGYVNLQGLNSTQCPNYALSAAYYLIALKFIKAIPNTEWDISLILEVAEGLTELYRFHFDHQRDLLIWNHGIKVMKFLDNILKDPNTSTIKEVQKVKALRIHIAFCLALTAEIEGKFTGDYREAVNLYHKCEQIGRCELKVADKLIKKAHTKFRLLEPRVPRIQPICATCKFEAKDLKTIWNLLVCSQCQNVACCSRECLKNHLNSHKK</sequence>
<name>A0A1D1Y0L4_9ARAE</name>
<proteinExistence type="predicted"/>